<reference evidence="2" key="1">
    <citation type="submission" date="2020-08" db="EMBL/GenBank/DDBJ databases">
        <title>Multicomponent nature underlies the extraordinary mechanical properties of spider dragline silk.</title>
        <authorList>
            <person name="Kono N."/>
            <person name="Nakamura H."/>
            <person name="Mori M."/>
            <person name="Yoshida Y."/>
            <person name="Ohtoshi R."/>
            <person name="Malay A.D."/>
            <person name="Moran D.A.P."/>
            <person name="Tomita M."/>
            <person name="Numata K."/>
            <person name="Arakawa K."/>
        </authorList>
    </citation>
    <scope>NUCLEOTIDE SEQUENCE</scope>
</reference>
<evidence type="ECO:0000256" key="1">
    <source>
        <dbReference type="SAM" id="MobiDB-lite"/>
    </source>
</evidence>
<organism evidence="2 3">
    <name type="scientific">Nephila pilipes</name>
    <name type="common">Giant wood spider</name>
    <name type="synonym">Nephila maculata</name>
    <dbReference type="NCBI Taxonomy" id="299642"/>
    <lineage>
        <taxon>Eukaryota</taxon>
        <taxon>Metazoa</taxon>
        <taxon>Ecdysozoa</taxon>
        <taxon>Arthropoda</taxon>
        <taxon>Chelicerata</taxon>
        <taxon>Arachnida</taxon>
        <taxon>Araneae</taxon>
        <taxon>Araneomorphae</taxon>
        <taxon>Entelegynae</taxon>
        <taxon>Araneoidea</taxon>
        <taxon>Nephilidae</taxon>
        <taxon>Nephila</taxon>
    </lineage>
</organism>
<name>A0A8X6QM00_NEPPI</name>
<feature type="compositionally biased region" description="Polar residues" evidence="1">
    <location>
        <begin position="19"/>
        <end position="40"/>
    </location>
</feature>
<gene>
    <name evidence="2" type="ORF">NPIL_692911</name>
</gene>
<feature type="region of interest" description="Disordered" evidence="1">
    <location>
        <begin position="1"/>
        <end position="40"/>
    </location>
</feature>
<feature type="non-terminal residue" evidence="2">
    <location>
        <position position="1"/>
    </location>
</feature>
<dbReference type="Proteomes" id="UP000887013">
    <property type="component" value="Unassembled WGS sequence"/>
</dbReference>
<protein>
    <submittedName>
        <fullName evidence="2">Uncharacterized protein</fullName>
    </submittedName>
</protein>
<dbReference type="EMBL" id="BMAW01031324">
    <property type="protein sequence ID" value="GFU20679.1"/>
    <property type="molecule type" value="Genomic_DNA"/>
</dbReference>
<feature type="compositionally biased region" description="Basic and acidic residues" evidence="1">
    <location>
        <begin position="1"/>
        <end position="18"/>
    </location>
</feature>
<dbReference type="AlphaFoldDB" id="A0A8X6QM00"/>
<sequence>SRICEKEKMNNGKGEKSGTSKTPSSPALEPNSTNEQLPIL</sequence>
<comment type="caution">
    <text evidence="2">The sequence shown here is derived from an EMBL/GenBank/DDBJ whole genome shotgun (WGS) entry which is preliminary data.</text>
</comment>
<accession>A0A8X6QM00</accession>
<evidence type="ECO:0000313" key="2">
    <source>
        <dbReference type="EMBL" id="GFU20679.1"/>
    </source>
</evidence>
<proteinExistence type="predicted"/>
<evidence type="ECO:0000313" key="3">
    <source>
        <dbReference type="Proteomes" id="UP000887013"/>
    </source>
</evidence>
<keyword evidence="3" id="KW-1185">Reference proteome</keyword>